<organism evidence="6 7">
    <name type="scientific">Ignelater luminosus</name>
    <name type="common">Cucubano</name>
    <name type="synonym">Pyrophorus luminosus</name>
    <dbReference type="NCBI Taxonomy" id="2038154"/>
    <lineage>
        <taxon>Eukaryota</taxon>
        <taxon>Metazoa</taxon>
        <taxon>Ecdysozoa</taxon>
        <taxon>Arthropoda</taxon>
        <taxon>Hexapoda</taxon>
        <taxon>Insecta</taxon>
        <taxon>Pterygota</taxon>
        <taxon>Neoptera</taxon>
        <taxon>Endopterygota</taxon>
        <taxon>Coleoptera</taxon>
        <taxon>Polyphaga</taxon>
        <taxon>Elateriformia</taxon>
        <taxon>Elateroidea</taxon>
        <taxon>Elateridae</taxon>
        <taxon>Agrypninae</taxon>
        <taxon>Pyrophorini</taxon>
        <taxon>Ignelater</taxon>
    </lineage>
</organism>
<dbReference type="Pfam" id="PF00079">
    <property type="entry name" value="Serpin"/>
    <property type="match status" value="1"/>
</dbReference>
<dbReference type="InterPro" id="IPR000215">
    <property type="entry name" value="Serpin_fam"/>
</dbReference>
<gene>
    <name evidence="6" type="ORF">ILUMI_05295</name>
</gene>
<dbReference type="GO" id="GO:0004867">
    <property type="term" value="F:serine-type endopeptidase inhibitor activity"/>
    <property type="evidence" value="ECO:0007669"/>
    <property type="project" value="UniProtKB-KW"/>
</dbReference>
<dbReference type="InterPro" id="IPR023795">
    <property type="entry name" value="Serpin_CS"/>
</dbReference>
<sequence length="408" mass="46218">MTSATNVSFLGLTIALVNKVKSAKPIIQKLIDKPNVLQSRPGNFLVCPLSIEIILALAQIGARGKTSKEISAALQLPHEPDRIQLAFLELSQYFQHNDEYKLNSVNKVYIKNGSKIDDQFKLNANTFFGADIQDIDFQKSEEASDIINKWIAQTTTNKMTNILSKESFDENTRLILINSTVFQGRSNKEFRFESVNKKPFFLNDEDYVDVIMLESMGYFNYNENPEMQARFLELPYEGDDVVTTIVLPNEKTGLAKLEVNIAEYFVAPEYTMQHVHVQIPKSTIDTVVRFDEILRRMGVDDALKDCADFSGMCDGKEKLKIKHVLHKTVLDIEEVKAKSDVSDILAASSNPAQGALLEPIRFHADHPFLFYLKHKATGVVFVGRFYSVDGVIKKFKNESKTESRNMQV</sequence>
<dbReference type="SUPFAM" id="SSF56574">
    <property type="entry name" value="Serpins"/>
    <property type="match status" value="1"/>
</dbReference>
<dbReference type="InterPro" id="IPR042185">
    <property type="entry name" value="Serpin_sf_2"/>
</dbReference>
<evidence type="ECO:0000256" key="3">
    <source>
        <dbReference type="ARBA" id="ARBA00022900"/>
    </source>
</evidence>
<name>A0A8K0D7D0_IGNLU</name>
<evidence type="ECO:0000313" key="7">
    <source>
        <dbReference type="Proteomes" id="UP000801492"/>
    </source>
</evidence>
<dbReference type="InterPro" id="IPR023796">
    <property type="entry name" value="Serpin_dom"/>
</dbReference>
<evidence type="ECO:0000259" key="5">
    <source>
        <dbReference type="SMART" id="SM00093"/>
    </source>
</evidence>
<dbReference type="Gene3D" id="2.30.39.10">
    <property type="entry name" value="Alpha-1-antitrypsin, domain 1"/>
    <property type="match status" value="1"/>
</dbReference>
<dbReference type="SMART" id="SM00093">
    <property type="entry name" value="SERPIN"/>
    <property type="match status" value="1"/>
</dbReference>
<dbReference type="Gene3D" id="3.30.497.10">
    <property type="entry name" value="Antithrombin, subunit I, domain 2"/>
    <property type="match status" value="1"/>
</dbReference>
<dbReference type="PROSITE" id="PS00284">
    <property type="entry name" value="SERPIN"/>
    <property type="match status" value="1"/>
</dbReference>
<proteinExistence type="inferred from homology"/>
<keyword evidence="7" id="KW-1185">Reference proteome</keyword>
<evidence type="ECO:0000256" key="2">
    <source>
        <dbReference type="ARBA" id="ARBA00022690"/>
    </source>
</evidence>
<evidence type="ECO:0000256" key="1">
    <source>
        <dbReference type="ARBA" id="ARBA00009500"/>
    </source>
</evidence>
<dbReference type="AlphaFoldDB" id="A0A8K0D7D0"/>
<dbReference type="Proteomes" id="UP000801492">
    <property type="component" value="Unassembled WGS sequence"/>
</dbReference>
<protein>
    <recommendedName>
        <fullName evidence="5">Serpin domain-containing protein</fullName>
    </recommendedName>
</protein>
<comment type="caution">
    <text evidence="6">The sequence shown here is derived from an EMBL/GenBank/DDBJ whole genome shotgun (WGS) entry which is preliminary data.</text>
</comment>
<dbReference type="InterPro" id="IPR036186">
    <property type="entry name" value="Serpin_sf"/>
</dbReference>
<accession>A0A8K0D7D0</accession>
<feature type="domain" description="Serpin" evidence="5">
    <location>
        <begin position="28"/>
        <end position="388"/>
    </location>
</feature>
<evidence type="ECO:0000313" key="6">
    <source>
        <dbReference type="EMBL" id="KAF2900890.1"/>
    </source>
</evidence>
<dbReference type="PANTHER" id="PTHR11461:SF211">
    <property type="entry name" value="GH10112P-RELATED"/>
    <property type="match status" value="1"/>
</dbReference>
<dbReference type="PANTHER" id="PTHR11461">
    <property type="entry name" value="SERINE PROTEASE INHIBITOR, SERPIN"/>
    <property type="match status" value="1"/>
</dbReference>
<dbReference type="GO" id="GO:0005615">
    <property type="term" value="C:extracellular space"/>
    <property type="evidence" value="ECO:0007669"/>
    <property type="project" value="InterPro"/>
</dbReference>
<keyword evidence="2" id="KW-0646">Protease inhibitor</keyword>
<dbReference type="OrthoDB" id="9518664at2759"/>
<dbReference type="InterPro" id="IPR042178">
    <property type="entry name" value="Serpin_sf_1"/>
</dbReference>
<dbReference type="EMBL" id="VTPC01001956">
    <property type="protein sequence ID" value="KAF2900890.1"/>
    <property type="molecule type" value="Genomic_DNA"/>
</dbReference>
<keyword evidence="3" id="KW-0722">Serine protease inhibitor</keyword>
<reference evidence="6" key="1">
    <citation type="submission" date="2019-08" db="EMBL/GenBank/DDBJ databases">
        <title>The genome of the North American firefly Photinus pyralis.</title>
        <authorList>
            <consortium name="Photinus pyralis genome working group"/>
            <person name="Fallon T.R."/>
            <person name="Sander Lower S.E."/>
            <person name="Weng J.-K."/>
        </authorList>
    </citation>
    <scope>NUCLEOTIDE SEQUENCE</scope>
    <source>
        <strain evidence="6">TRF0915ILg1</strain>
        <tissue evidence="6">Whole body</tissue>
    </source>
</reference>
<comment type="similarity">
    <text evidence="1 4">Belongs to the serpin family.</text>
</comment>
<evidence type="ECO:0000256" key="4">
    <source>
        <dbReference type="RuleBase" id="RU000411"/>
    </source>
</evidence>